<evidence type="ECO:0000313" key="1">
    <source>
        <dbReference type="EMBL" id="KAK9880528.1"/>
    </source>
</evidence>
<comment type="caution">
    <text evidence="1">The sequence shown here is derived from an EMBL/GenBank/DDBJ whole genome shotgun (WGS) entry which is preliminary data.</text>
</comment>
<sequence>MSRERKILELALCANTNQPLTFVVNNDGSLSQVDENRVEHYAEAKRITSPAKPVEEIIGLDNITISKLYLSNVIAELHKNDDYLDLGNILILEGDLSTVEQHESDKHSDIVVLPQEKSPKSDENSDVFIPQEEKLHKSDENEVLIDINTQNEVEPNQKKKRHQVKISTWKINTMEGSEEDWERIFWQKKNNDGQYDYQIEKNAREMKIRCKCQREENSLLQCATLTENERKKNFVEFWRLDWQAKKIFVKLLTQKSVTARVRKR</sequence>
<proteinExistence type="predicted"/>
<name>A0AAW1UH53_9CUCU</name>
<dbReference type="AlphaFoldDB" id="A0AAW1UH53"/>
<dbReference type="EMBL" id="JARQZJ010000065">
    <property type="protein sequence ID" value="KAK9880528.1"/>
    <property type="molecule type" value="Genomic_DNA"/>
</dbReference>
<accession>A0AAW1UH53</accession>
<protein>
    <submittedName>
        <fullName evidence="1">Uncharacterized protein</fullName>
    </submittedName>
</protein>
<keyword evidence="2" id="KW-1185">Reference proteome</keyword>
<evidence type="ECO:0000313" key="2">
    <source>
        <dbReference type="Proteomes" id="UP001431783"/>
    </source>
</evidence>
<organism evidence="1 2">
    <name type="scientific">Henosepilachna vigintioctopunctata</name>
    <dbReference type="NCBI Taxonomy" id="420089"/>
    <lineage>
        <taxon>Eukaryota</taxon>
        <taxon>Metazoa</taxon>
        <taxon>Ecdysozoa</taxon>
        <taxon>Arthropoda</taxon>
        <taxon>Hexapoda</taxon>
        <taxon>Insecta</taxon>
        <taxon>Pterygota</taxon>
        <taxon>Neoptera</taxon>
        <taxon>Endopterygota</taxon>
        <taxon>Coleoptera</taxon>
        <taxon>Polyphaga</taxon>
        <taxon>Cucujiformia</taxon>
        <taxon>Coccinelloidea</taxon>
        <taxon>Coccinellidae</taxon>
        <taxon>Epilachninae</taxon>
        <taxon>Epilachnini</taxon>
        <taxon>Henosepilachna</taxon>
    </lineage>
</organism>
<gene>
    <name evidence="1" type="ORF">WA026_011767</name>
</gene>
<dbReference type="Proteomes" id="UP001431783">
    <property type="component" value="Unassembled WGS sequence"/>
</dbReference>
<reference evidence="1 2" key="1">
    <citation type="submission" date="2023-03" db="EMBL/GenBank/DDBJ databases">
        <title>Genome insight into feeding habits of ladybird beetles.</title>
        <authorList>
            <person name="Li H.-S."/>
            <person name="Huang Y.-H."/>
            <person name="Pang H."/>
        </authorList>
    </citation>
    <scope>NUCLEOTIDE SEQUENCE [LARGE SCALE GENOMIC DNA]</scope>
    <source>
        <strain evidence="1">SYSU_2023b</strain>
        <tissue evidence="1">Whole body</tissue>
    </source>
</reference>